<evidence type="ECO:0000313" key="1">
    <source>
        <dbReference type="EMBL" id="UNT00056.1"/>
    </source>
</evidence>
<dbReference type="RefSeq" id="WP_242756096.1">
    <property type="nucleotide sequence ID" value="NZ_CP093846.1"/>
</dbReference>
<dbReference type="EMBL" id="CP093846">
    <property type="protein sequence ID" value="UNT00056.1"/>
    <property type="molecule type" value="Genomic_DNA"/>
</dbReference>
<dbReference type="Proteomes" id="UP001202244">
    <property type="component" value="Chromosome"/>
</dbReference>
<protein>
    <submittedName>
        <fullName evidence="1">Uncharacterized protein</fullName>
    </submittedName>
</protein>
<name>A0ABY3Y0A2_9ACTN</name>
<sequence>MEQARARGCEDCQWFRTQINRAYGDERGKADLEALYGAHLRAKHGDDTRRLRAV</sequence>
<reference evidence="1 2" key="1">
    <citation type="journal article" date="2023" name="Microbiol. Spectr.">
        <title>Synergy between Genome Mining, Metabolomics, and Bioinformatics Uncovers Antibacterial Chlorinated Carbazole Alkaloids and Their Biosynthetic Gene Cluster from Streptomyces tubbatahanensis sp. nov., a Novel Actinomycete Isolated from Sulu Sea, Philippines.</title>
        <authorList>
            <person name="Tenebro C.P."/>
            <person name="Trono D.J.V.L."/>
            <person name="Balida L.A.P."/>
            <person name="Bayog L.K.A."/>
            <person name="Bruna J.R."/>
            <person name="Sabido E.M."/>
            <person name="Caspe D.P.C."/>
            <person name="de Los Santos E.L.C."/>
            <person name="Saludes J.P."/>
            <person name="Dalisay D.S."/>
        </authorList>
    </citation>
    <scope>NUCLEOTIDE SEQUENCE [LARGE SCALE GENOMIC DNA]</scope>
    <source>
        <strain evidence="1 2">DSD3025</strain>
    </source>
</reference>
<organism evidence="1 2">
    <name type="scientific">Streptomyces tubbatahanensis</name>
    <dbReference type="NCBI Taxonomy" id="2923272"/>
    <lineage>
        <taxon>Bacteria</taxon>
        <taxon>Bacillati</taxon>
        <taxon>Actinomycetota</taxon>
        <taxon>Actinomycetes</taxon>
        <taxon>Kitasatosporales</taxon>
        <taxon>Streptomycetaceae</taxon>
        <taxon>Streptomyces</taxon>
    </lineage>
</organism>
<evidence type="ECO:0000313" key="2">
    <source>
        <dbReference type="Proteomes" id="UP001202244"/>
    </source>
</evidence>
<proteinExistence type="predicted"/>
<accession>A0ABY3Y0A2</accession>
<keyword evidence="2" id="KW-1185">Reference proteome</keyword>
<gene>
    <name evidence="1" type="ORF">MMF93_29070</name>
</gene>